<organism evidence="1 2">
    <name type="scientific">Leptospira biflexa serovar Patoc (strain Patoc 1 / ATCC 23582 / Paris)</name>
    <dbReference type="NCBI Taxonomy" id="456481"/>
    <lineage>
        <taxon>Bacteria</taxon>
        <taxon>Pseudomonadati</taxon>
        <taxon>Spirochaetota</taxon>
        <taxon>Spirochaetia</taxon>
        <taxon>Leptospirales</taxon>
        <taxon>Leptospiraceae</taxon>
        <taxon>Leptospira</taxon>
    </lineage>
</organism>
<protein>
    <submittedName>
        <fullName evidence="1">Uncharacterized protein</fullName>
    </submittedName>
</protein>
<dbReference type="HOGENOM" id="CLU_2650028_0_0_12"/>
<name>B0SK52_LEPBP</name>
<dbReference type="KEGG" id="lbi:LEPBI_I0048"/>
<dbReference type="STRING" id="456481.LEPBI_I0048"/>
<sequence length="76" mass="9040">MYNTKPNLFCIIRCCRIKVLVGKQGAFIRSFLPGLYTYCNYLHNYFFGLYLLYNYQIIDISANIRIAIIDYKLLQI</sequence>
<accession>B0SK52</accession>
<keyword evidence="2" id="KW-1185">Reference proteome</keyword>
<dbReference type="Proteomes" id="UP000001847">
    <property type="component" value="Chromosome I"/>
</dbReference>
<dbReference type="AlphaFoldDB" id="B0SK52"/>
<reference evidence="1 2" key="1">
    <citation type="journal article" date="2008" name="PLoS ONE">
        <title>Genome sequence of the saprophyte Leptospira biflexa provides insights into the evolution of Leptospira and the pathogenesis of leptospirosis.</title>
        <authorList>
            <person name="Picardeau M."/>
            <person name="Bulach D.M."/>
            <person name="Bouchier C."/>
            <person name="Zuerner R.L."/>
            <person name="Zidane N."/>
            <person name="Wilson P.J."/>
            <person name="Creno S."/>
            <person name="Kuczek E.S."/>
            <person name="Bommezzadri S."/>
            <person name="Davis J.C."/>
            <person name="McGrath A."/>
            <person name="Johnson M.J."/>
            <person name="Boursaux-Eude C."/>
            <person name="Seemann T."/>
            <person name="Rouy Z."/>
            <person name="Coppel R.L."/>
            <person name="Rood J.I."/>
            <person name="Lajus A."/>
            <person name="Davies J.K."/>
            <person name="Medigue C."/>
            <person name="Adler B."/>
        </authorList>
    </citation>
    <scope>NUCLEOTIDE SEQUENCE [LARGE SCALE GENOMIC DNA]</scope>
    <source>
        <strain evidence="2">Patoc 1 / ATCC 23582 / Paris</strain>
    </source>
</reference>
<proteinExistence type="predicted"/>
<evidence type="ECO:0000313" key="1">
    <source>
        <dbReference type="EMBL" id="ABZ96195.1"/>
    </source>
</evidence>
<gene>
    <name evidence="1" type="ordered locus">LEPBI_I0048</name>
</gene>
<dbReference type="EMBL" id="CP000786">
    <property type="protein sequence ID" value="ABZ96195.1"/>
    <property type="molecule type" value="Genomic_DNA"/>
</dbReference>
<evidence type="ECO:0000313" key="2">
    <source>
        <dbReference type="Proteomes" id="UP000001847"/>
    </source>
</evidence>